<evidence type="ECO:0000256" key="12">
    <source>
        <dbReference type="RuleBase" id="RU363101"/>
    </source>
</evidence>
<evidence type="ECO:0000256" key="10">
    <source>
        <dbReference type="ARBA" id="ARBA00022989"/>
    </source>
</evidence>
<dbReference type="GO" id="GO:0005886">
    <property type="term" value="C:plasma membrane"/>
    <property type="evidence" value="ECO:0007669"/>
    <property type="project" value="UniProtKB-SubCell"/>
</dbReference>
<keyword evidence="15" id="KW-1185">Reference proteome</keyword>
<evidence type="ECO:0000256" key="8">
    <source>
        <dbReference type="ARBA" id="ARBA00022692"/>
    </source>
</evidence>
<dbReference type="EMBL" id="CP029353">
    <property type="protein sequence ID" value="AWK87778.1"/>
    <property type="molecule type" value="Genomic_DNA"/>
</dbReference>
<organism evidence="14 15">
    <name type="scientific">Azospirillum thermophilum</name>
    <dbReference type="NCBI Taxonomy" id="2202148"/>
    <lineage>
        <taxon>Bacteria</taxon>
        <taxon>Pseudomonadati</taxon>
        <taxon>Pseudomonadota</taxon>
        <taxon>Alphaproteobacteria</taxon>
        <taxon>Rhodospirillales</taxon>
        <taxon>Azospirillaceae</taxon>
        <taxon>Azospirillum</taxon>
    </lineage>
</organism>
<dbReference type="InterPro" id="IPR007078">
    <property type="entry name" value="Haem_export_protD_CcmD"/>
</dbReference>
<dbReference type="PANTHER" id="PTHR37531:SF1">
    <property type="entry name" value="HEME EXPORTER PROTEIN D"/>
    <property type="match status" value="1"/>
</dbReference>
<dbReference type="AlphaFoldDB" id="A0A2S2CTH7"/>
<gene>
    <name evidence="14" type="primary">ccmD</name>
    <name evidence="14" type="ORF">DEW08_17685</name>
</gene>
<evidence type="ECO:0000256" key="13">
    <source>
        <dbReference type="SAM" id="MobiDB-lite"/>
    </source>
</evidence>
<feature type="transmembrane region" description="Helical" evidence="12">
    <location>
        <begin position="12"/>
        <end position="31"/>
    </location>
</feature>
<evidence type="ECO:0000256" key="3">
    <source>
        <dbReference type="ARBA" id="ARBA00008741"/>
    </source>
</evidence>
<comment type="similarity">
    <text evidence="3 12">Belongs to the CcmD/CycX/HelD family.</text>
</comment>
<keyword evidence="11 12" id="KW-0472">Membrane</keyword>
<comment type="subcellular location">
    <subcellularLocation>
        <location evidence="2 12">Cell inner membrane</location>
        <topology evidence="2 12">Single-pass membrane protein</topology>
    </subcellularLocation>
</comment>
<keyword evidence="8 12" id="KW-0812">Transmembrane</keyword>
<dbReference type="InterPro" id="IPR052075">
    <property type="entry name" value="Heme_exporter_D"/>
</dbReference>
<evidence type="ECO:0000256" key="5">
    <source>
        <dbReference type="ARBA" id="ARBA00022448"/>
    </source>
</evidence>
<proteinExistence type="inferred from homology"/>
<keyword evidence="9 12" id="KW-0201">Cytochrome c-type biogenesis</keyword>
<dbReference type="Pfam" id="PF04995">
    <property type="entry name" value="CcmD"/>
    <property type="match status" value="1"/>
</dbReference>
<dbReference type="NCBIfam" id="TIGR03141">
    <property type="entry name" value="cytochro_ccmD"/>
    <property type="match status" value="1"/>
</dbReference>
<keyword evidence="5 12" id="KW-0813">Transport</keyword>
<keyword evidence="6 12" id="KW-1003">Cell membrane</keyword>
<evidence type="ECO:0000256" key="7">
    <source>
        <dbReference type="ARBA" id="ARBA00022519"/>
    </source>
</evidence>
<evidence type="ECO:0000256" key="11">
    <source>
        <dbReference type="ARBA" id="ARBA00023136"/>
    </source>
</evidence>
<dbReference type="GO" id="GO:0017004">
    <property type="term" value="P:cytochrome complex assembly"/>
    <property type="evidence" value="ECO:0007669"/>
    <property type="project" value="UniProtKB-KW"/>
</dbReference>
<keyword evidence="7 12" id="KW-0997">Cell inner membrane</keyword>
<dbReference type="RefSeq" id="WP_109329285.1">
    <property type="nucleotide sequence ID" value="NZ_CP029353.1"/>
</dbReference>
<feature type="region of interest" description="Disordered" evidence="13">
    <location>
        <begin position="48"/>
        <end position="84"/>
    </location>
</feature>
<evidence type="ECO:0000313" key="15">
    <source>
        <dbReference type="Proteomes" id="UP000245629"/>
    </source>
</evidence>
<evidence type="ECO:0000313" key="14">
    <source>
        <dbReference type="EMBL" id="AWK87778.1"/>
    </source>
</evidence>
<accession>A0A2S2CTH7</accession>
<evidence type="ECO:0000256" key="9">
    <source>
        <dbReference type="ARBA" id="ARBA00022748"/>
    </source>
</evidence>
<keyword evidence="10 12" id="KW-1133">Transmembrane helix</keyword>
<dbReference type="Proteomes" id="UP000245629">
    <property type="component" value="Chromosome 2"/>
</dbReference>
<evidence type="ECO:0000256" key="1">
    <source>
        <dbReference type="ARBA" id="ARBA00002442"/>
    </source>
</evidence>
<sequence length="84" mass="8548">MSDFLAMGGYAAYIWPAYGLTAAVLLGLLVATVKGLRSVEATARALEATRPARRRERAPRGAAIASEATASNKAAGTPAGVSEG</sequence>
<name>A0A2S2CTH7_9PROT</name>
<evidence type="ECO:0000256" key="2">
    <source>
        <dbReference type="ARBA" id="ARBA00004377"/>
    </source>
</evidence>
<dbReference type="GO" id="GO:1903607">
    <property type="term" value="P:cytochrome c biosynthetic process"/>
    <property type="evidence" value="ECO:0007669"/>
    <property type="project" value="TreeGrafter"/>
</dbReference>
<reference evidence="15" key="1">
    <citation type="submission" date="2018-05" db="EMBL/GenBank/DDBJ databases">
        <title>Azospirillum thermophila sp. nov., a novel isolated from hot spring.</title>
        <authorList>
            <person name="Zhao Z."/>
        </authorList>
    </citation>
    <scope>NUCLEOTIDE SEQUENCE [LARGE SCALE GENOMIC DNA]</scope>
    <source>
        <strain evidence="15">CFH 70021</strain>
    </source>
</reference>
<protein>
    <recommendedName>
        <fullName evidence="4 12">Heme exporter protein D</fullName>
    </recommendedName>
</protein>
<comment type="function">
    <text evidence="1 12">Required for the export of heme to the periplasm for the biogenesis of c-type cytochromes.</text>
</comment>
<evidence type="ECO:0000256" key="6">
    <source>
        <dbReference type="ARBA" id="ARBA00022475"/>
    </source>
</evidence>
<evidence type="ECO:0000256" key="4">
    <source>
        <dbReference type="ARBA" id="ARBA00016461"/>
    </source>
</evidence>
<dbReference type="PANTHER" id="PTHR37531">
    <property type="entry name" value="HEME EXPORTER PROTEIN D"/>
    <property type="match status" value="1"/>
</dbReference>
<dbReference type="KEGG" id="azz:DEW08_17685"/>
<dbReference type="GO" id="GO:0015886">
    <property type="term" value="P:heme transport"/>
    <property type="evidence" value="ECO:0007669"/>
    <property type="project" value="InterPro"/>
</dbReference>